<dbReference type="EMBL" id="JAHDYR010000031">
    <property type="protein sequence ID" value="KAG9392843.1"/>
    <property type="molecule type" value="Genomic_DNA"/>
</dbReference>
<dbReference type="InterPro" id="IPR035426">
    <property type="entry name" value="Gemin2/Brr1"/>
</dbReference>
<organism evidence="1 2">
    <name type="scientific">Carpediemonas membranifera</name>
    <dbReference type="NCBI Taxonomy" id="201153"/>
    <lineage>
        <taxon>Eukaryota</taxon>
        <taxon>Metamonada</taxon>
        <taxon>Carpediemonas-like organisms</taxon>
        <taxon>Carpediemonas</taxon>
    </lineage>
</organism>
<name>A0A8J6E106_9EUKA</name>
<protein>
    <submittedName>
        <fullName evidence="1">Uncharacterized protein</fullName>
    </submittedName>
</protein>
<evidence type="ECO:0000313" key="1">
    <source>
        <dbReference type="EMBL" id="KAG9392843.1"/>
    </source>
</evidence>
<sequence length="237" mass="25149">MSRAFDAGSDSNIALGSDGLPLDGFSFLKLAQQSATTSICSSSKPKNTVQTAKTAYTLPDKFFSHMDVVRTPYVPSSSYRAALTAHAATLHRQLAPVIAEPIPLMAHRDGPKWLAVCGLGKSTRSALAPTPQAVAGLRPGDLSFAVTTVTAAVVEWVEAGRPIPRVTVEWLLALLLLLEPPLAVGTQVALFRLMKAIAFVQAHAVPGPDLAAYTALLVLIADTHGQRDLDLFRPMDG</sequence>
<dbReference type="AlphaFoldDB" id="A0A8J6E106"/>
<comment type="caution">
    <text evidence="1">The sequence shown here is derived from an EMBL/GenBank/DDBJ whole genome shotgun (WGS) entry which is preliminary data.</text>
</comment>
<dbReference type="Proteomes" id="UP000717585">
    <property type="component" value="Unassembled WGS sequence"/>
</dbReference>
<dbReference type="Pfam" id="PF04938">
    <property type="entry name" value="SIP1"/>
    <property type="match status" value="1"/>
</dbReference>
<reference evidence="1" key="1">
    <citation type="submission" date="2021-05" db="EMBL/GenBank/DDBJ databases">
        <title>A free-living protist that lacks canonical eukaryotic 1 DNA replication and segregation systems.</title>
        <authorList>
            <person name="Salas-Leiva D.E."/>
            <person name="Tromer E.C."/>
            <person name="Curtis B.A."/>
            <person name="Jerlstrom-Hultqvist J."/>
            <person name="Kolisko M."/>
            <person name="Yi Z."/>
            <person name="Salas-Leiva J.S."/>
            <person name="Gallot-Lavallee L."/>
            <person name="Kops G.J.P.L."/>
            <person name="Archibald J.M."/>
            <person name="Simpson A.G.B."/>
            <person name="Roger A.J."/>
        </authorList>
    </citation>
    <scope>NUCLEOTIDE SEQUENCE</scope>
    <source>
        <strain evidence="1">BICM</strain>
    </source>
</reference>
<gene>
    <name evidence="1" type="ORF">J8273_5776</name>
</gene>
<accession>A0A8J6E106</accession>
<dbReference type="GO" id="GO:0000387">
    <property type="term" value="P:spliceosomal snRNP assembly"/>
    <property type="evidence" value="ECO:0007669"/>
    <property type="project" value="InterPro"/>
</dbReference>
<proteinExistence type="predicted"/>
<keyword evidence="2" id="KW-1185">Reference proteome</keyword>
<dbReference type="Gene3D" id="1.20.58.1070">
    <property type="match status" value="1"/>
</dbReference>
<evidence type="ECO:0000313" key="2">
    <source>
        <dbReference type="Proteomes" id="UP000717585"/>
    </source>
</evidence>